<proteinExistence type="predicted"/>
<gene>
    <name evidence="3" type="ORF">D9615_005960</name>
</gene>
<dbReference type="InterPro" id="IPR021476">
    <property type="entry name" value="Egh16-like"/>
</dbReference>
<evidence type="ECO:0000256" key="2">
    <source>
        <dbReference type="SAM" id="SignalP"/>
    </source>
</evidence>
<feature type="compositionally biased region" description="Acidic residues" evidence="1">
    <location>
        <begin position="221"/>
        <end position="238"/>
    </location>
</feature>
<accession>A0A8H5H9W6</accession>
<organism evidence="3 4">
    <name type="scientific">Tricholomella constricta</name>
    <dbReference type="NCBI Taxonomy" id="117010"/>
    <lineage>
        <taxon>Eukaryota</taxon>
        <taxon>Fungi</taxon>
        <taxon>Dikarya</taxon>
        <taxon>Basidiomycota</taxon>
        <taxon>Agaricomycotina</taxon>
        <taxon>Agaricomycetes</taxon>
        <taxon>Agaricomycetidae</taxon>
        <taxon>Agaricales</taxon>
        <taxon>Tricholomatineae</taxon>
        <taxon>Lyophyllaceae</taxon>
        <taxon>Tricholomella</taxon>
    </lineage>
</organism>
<evidence type="ECO:0000313" key="3">
    <source>
        <dbReference type="EMBL" id="KAF5379140.1"/>
    </source>
</evidence>
<dbReference type="Proteomes" id="UP000565441">
    <property type="component" value="Unassembled WGS sequence"/>
</dbReference>
<feature type="chain" id="PRO_5034094480" evidence="2">
    <location>
        <begin position="22"/>
        <end position="256"/>
    </location>
</feature>
<feature type="region of interest" description="Disordered" evidence="1">
    <location>
        <begin position="215"/>
        <end position="238"/>
    </location>
</feature>
<protein>
    <submittedName>
        <fullName evidence="3">Uncharacterized protein</fullName>
    </submittedName>
</protein>
<dbReference type="EMBL" id="JAACJP010000017">
    <property type="protein sequence ID" value="KAF5379140.1"/>
    <property type="molecule type" value="Genomic_DNA"/>
</dbReference>
<reference evidence="3 4" key="1">
    <citation type="journal article" date="2020" name="ISME J.">
        <title>Uncovering the hidden diversity of litter-decomposition mechanisms in mushroom-forming fungi.</title>
        <authorList>
            <person name="Floudas D."/>
            <person name="Bentzer J."/>
            <person name="Ahren D."/>
            <person name="Johansson T."/>
            <person name="Persson P."/>
            <person name="Tunlid A."/>
        </authorList>
    </citation>
    <scope>NUCLEOTIDE SEQUENCE [LARGE SCALE GENOMIC DNA]</scope>
    <source>
        <strain evidence="3 4">CBS 661.87</strain>
    </source>
</reference>
<comment type="caution">
    <text evidence="3">The sequence shown here is derived from an EMBL/GenBank/DDBJ whole genome shotgun (WGS) entry which is preliminary data.</text>
</comment>
<dbReference type="OrthoDB" id="3241054at2759"/>
<sequence>MYSKVFAIAAVLLTLSVQGHAHATIAPVLGVAGTPKRSDVQRPRKATPCGRTNIAANIDTSTPVVAAADGSFSVTATNFNGGRDGSRQVTMTVDVTGTGGNFVAGTVSKNGVLAPTSTGSEQITASLPAGTKCTGGASGNLCLASFKTAGGFGNCVVVQQGAAAAAADSAAASGGAAAIPATGATGATTGNGRQTAKDRIKAALANAAGSRAARARRAELEAEDDHEDGDFDDFEDDHEEGDFEVVKRSLLSWIWA</sequence>
<evidence type="ECO:0000256" key="1">
    <source>
        <dbReference type="SAM" id="MobiDB-lite"/>
    </source>
</evidence>
<keyword evidence="4" id="KW-1185">Reference proteome</keyword>
<feature type="signal peptide" evidence="2">
    <location>
        <begin position="1"/>
        <end position="21"/>
    </location>
</feature>
<name>A0A8H5H9W6_9AGAR</name>
<dbReference type="Pfam" id="PF11327">
    <property type="entry name" value="Egh16-like"/>
    <property type="match status" value="1"/>
</dbReference>
<dbReference type="AlphaFoldDB" id="A0A8H5H9W6"/>
<keyword evidence="2" id="KW-0732">Signal</keyword>
<evidence type="ECO:0000313" key="4">
    <source>
        <dbReference type="Proteomes" id="UP000565441"/>
    </source>
</evidence>